<feature type="region of interest" description="Disordered" evidence="1">
    <location>
        <begin position="59"/>
        <end position="78"/>
    </location>
</feature>
<dbReference type="InterPro" id="IPR010879">
    <property type="entry name" value="DUF1508"/>
</dbReference>
<dbReference type="Gene3D" id="3.30.160.160">
    <property type="entry name" value="YegP-like"/>
    <property type="match status" value="1"/>
</dbReference>
<feature type="transmembrane region" description="Helical" evidence="2">
    <location>
        <begin position="12"/>
        <end position="36"/>
    </location>
</feature>
<comment type="caution">
    <text evidence="4">The sequence shown here is derived from an EMBL/GenBank/DDBJ whole genome shotgun (WGS) entry which is preliminary data.</text>
</comment>
<dbReference type="Pfam" id="PF07411">
    <property type="entry name" value="DUF1508"/>
    <property type="match status" value="2"/>
</dbReference>
<dbReference type="InterPro" id="IPR051141">
    <property type="entry name" value="UPF0339_domain"/>
</dbReference>
<sequence length="275" mass="30169">MDRIVTFLQTGYNGYIVGAVVLAVVVVAVILIAVAVKKKKQRARVAEAPAPIETAPKADILDQPIPESDPVDLPEGSPEASETVAAVRLRKERVSAGVEVKPVRKKQKPAPIPQPEPVVPTRTEILKAEEEAEAQKIEASTRRPGTIQIYKDSGGQFRFRIKASNENTVAHSQGYARKSGAKNGIEAVIKIANEAETVDTTKKGTEYLVTIGRPVFEVYRDNEGKFRFRLRAANTSNILASQGYTSKENCFNGIKSVKYISFNHTLVDTTRPEKQ</sequence>
<organism evidence="4 5">
    <name type="scientific">Candidatus Stercoripulliclostridium merdipullorum</name>
    <dbReference type="NCBI Taxonomy" id="2840952"/>
    <lineage>
        <taxon>Bacteria</taxon>
        <taxon>Bacillati</taxon>
        <taxon>Bacillota</taxon>
        <taxon>Clostridia</taxon>
        <taxon>Eubacteriales</taxon>
        <taxon>Candidatus Stercoripulliclostridium</taxon>
    </lineage>
</organism>
<evidence type="ECO:0000256" key="1">
    <source>
        <dbReference type="SAM" id="MobiDB-lite"/>
    </source>
</evidence>
<keyword evidence="2" id="KW-0472">Membrane</keyword>
<dbReference type="InterPro" id="IPR036913">
    <property type="entry name" value="YegP-like_sf"/>
</dbReference>
<accession>A0A9D1NBG7</accession>
<protein>
    <submittedName>
        <fullName evidence="4">DUF1508 domain-containing protein</fullName>
    </submittedName>
</protein>
<reference evidence="4" key="1">
    <citation type="submission" date="2020-10" db="EMBL/GenBank/DDBJ databases">
        <authorList>
            <person name="Gilroy R."/>
        </authorList>
    </citation>
    <scope>NUCLEOTIDE SEQUENCE</scope>
    <source>
        <strain evidence="4">23406</strain>
    </source>
</reference>
<reference evidence="4" key="2">
    <citation type="journal article" date="2021" name="PeerJ">
        <title>Extensive microbial diversity within the chicken gut microbiome revealed by metagenomics and culture.</title>
        <authorList>
            <person name="Gilroy R."/>
            <person name="Ravi A."/>
            <person name="Getino M."/>
            <person name="Pursley I."/>
            <person name="Horton D.L."/>
            <person name="Alikhan N.F."/>
            <person name="Baker D."/>
            <person name="Gharbi K."/>
            <person name="Hall N."/>
            <person name="Watson M."/>
            <person name="Adriaenssens E.M."/>
            <person name="Foster-Nyarko E."/>
            <person name="Jarju S."/>
            <person name="Secka A."/>
            <person name="Antonio M."/>
            <person name="Oren A."/>
            <person name="Chaudhuri R.R."/>
            <person name="La Ragione R."/>
            <person name="Hildebrand F."/>
            <person name="Pallen M.J."/>
        </authorList>
    </citation>
    <scope>NUCLEOTIDE SEQUENCE</scope>
    <source>
        <strain evidence="4">23406</strain>
    </source>
</reference>
<evidence type="ECO:0000256" key="2">
    <source>
        <dbReference type="SAM" id="Phobius"/>
    </source>
</evidence>
<dbReference type="PANTHER" id="PTHR40606">
    <property type="match status" value="1"/>
</dbReference>
<feature type="domain" description="DUF1508" evidence="3">
    <location>
        <begin position="221"/>
        <end position="261"/>
    </location>
</feature>
<dbReference type="Gene3D" id="2.30.29.80">
    <property type="match status" value="1"/>
</dbReference>
<evidence type="ECO:0000313" key="5">
    <source>
        <dbReference type="Proteomes" id="UP000886891"/>
    </source>
</evidence>
<keyword evidence="2" id="KW-1133">Transmembrane helix</keyword>
<gene>
    <name evidence="4" type="ORF">IAB14_02505</name>
</gene>
<dbReference type="SUPFAM" id="SSF160113">
    <property type="entry name" value="YegP-like"/>
    <property type="match status" value="2"/>
</dbReference>
<evidence type="ECO:0000313" key="4">
    <source>
        <dbReference type="EMBL" id="HIU99969.1"/>
    </source>
</evidence>
<dbReference type="Proteomes" id="UP000886891">
    <property type="component" value="Unassembled WGS sequence"/>
</dbReference>
<feature type="domain" description="DUF1508" evidence="3">
    <location>
        <begin position="152"/>
        <end position="199"/>
    </location>
</feature>
<dbReference type="PANTHER" id="PTHR40606:SF1">
    <property type="entry name" value="UPF0339 PROTEIN YEGP"/>
    <property type="match status" value="1"/>
</dbReference>
<dbReference type="AlphaFoldDB" id="A0A9D1NBG7"/>
<name>A0A9D1NBG7_9FIRM</name>
<evidence type="ECO:0000259" key="3">
    <source>
        <dbReference type="Pfam" id="PF07411"/>
    </source>
</evidence>
<dbReference type="EMBL" id="DVOH01000017">
    <property type="protein sequence ID" value="HIU99969.1"/>
    <property type="molecule type" value="Genomic_DNA"/>
</dbReference>
<keyword evidence="2" id="KW-0812">Transmembrane</keyword>
<proteinExistence type="predicted"/>